<dbReference type="InterPro" id="IPR036397">
    <property type="entry name" value="RNaseH_sf"/>
</dbReference>
<evidence type="ECO:0000313" key="2">
    <source>
        <dbReference type="WBParaSite" id="Hba_00285"/>
    </source>
</evidence>
<name>A0A1I7W6N9_HETBA</name>
<dbReference type="Proteomes" id="UP000095283">
    <property type="component" value="Unplaced"/>
</dbReference>
<dbReference type="WBParaSite" id="Hba_00285">
    <property type="protein sequence ID" value="Hba_00285"/>
    <property type="gene ID" value="Hba_00285"/>
</dbReference>
<organism evidence="1 2">
    <name type="scientific">Heterorhabditis bacteriophora</name>
    <name type="common">Entomopathogenic nematode worm</name>
    <dbReference type="NCBI Taxonomy" id="37862"/>
    <lineage>
        <taxon>Eukaryota</taxon>
        <taxon>Metazoa</taxon>
        <taxon>Ecdysozoa</taxon>
        <taxon>Nematoda</taxon>
        <taxon>Chromadorea</taxon>
        <taxon>Rhabditida</taxon>
        <taxon>Rhabditina</taxon>
        <taxon>Rhabditomorpha</taxon>
        <taxon>Strongyloidea</taxon>
        <taxon>Heterorhabditidae</taxon>
        <taxon>Heterorhabditis</taxon>
    </lineage>
</organism>
<dbReference type="GO" id="GO:0003676">
    <property type="term" value="F:nucleic acid binding"/>
    <property type="evidence" value="ECO:0007669"/>
    <property type="project" value="InterPro"/>
</dbReference>
<evidence type="ECO:0000313" key="1">
    <source>
        <dbReference type="Proteomes" id="UP000095283"/>
    </source>
</evidence>
<keyword evidence="1" id="KW-1185">Reference proteome</keyword>
<dbReference type="AlphaFoldDB" id="A0A1I7W6N9"/>
<accession>A0A1I7W6N9</accession>
<protein>
    <submittedName>
        <fullName evidence="2">HTH_Tnp_Tc3_2 domain-containing protein</fullName>
    </submittedName>
</protein>
<reference evidence="2" key="1">
    <citation type="submission" date="2016-11" db="UniProtKB">
        <authorList>
            <consortium name="WormBaseParasite"/>
        </authorList>
    </citation>
    <scope>IDENTIFICATION</scope>
</reference>
<proteinExistence type="predicted"/>
<sequence>MPTLLLIWDARKCSSFSKKAKHYRKDRLNNPSANLPLIARVIHKEIKAYRECSLNVGLNERIARKKPLARVESAREHLTWSTADWTSVQKCVRRQFMPKCTILTIKHDGGLVMMWAAFNRNGPGPLHIVEGIIDSTSYSNLGNKKIINIENTYGTMYRGQKVAQISVQRCPNLVDSIYQEFRVSYKVLIMY</sequence>
<dbReference type="Gene3D" id="3.30.420.10">
    <property type="entry name" value="Ribonuclease H-like superfamily/Ribonuclease H"/>
    <property type="match status" value="1"/>
</dbReference>